<accession>A0A6N0NV29</accession>
<dbReference type="RefSeq" id="WP_174629628.1">
    <property type="nucleotide sequence ID" value="NZ_CP049074.1"/>
</dbReference>
<dbReference type="GO" id="GO:0046872">
    <property type="term" value="F:metal ion binding"/>
    <property type="evidence" value="ECO:0007669"/>
    <property type="project" value="UniProtKB-KW"/>
</dbReference>
<dbReference type="Pfam" id="PF02633">
    <property type="entry name" value="Creatininase"/>
    <property type="match status" value="1"/>
</dbReference>
<dbReference type="EMBL" id="CP049074">
    <property type="protein sequence ID" value="QKQ99568.1"/>
    <property type="molecule type" value="Genomic_DNA"/>
</dbReference>
<dbReference type="Gene3D" id="3.40.50.10310">
    <property type="entry name" value="Creatininase"/>
    <property type="match status" value="1"/>
</dbReference>
<evidence type="ECO:0000256" key="2">
    <source>
        <dbReference type="ARBA" id="ARBA00022723"/>
    </source>
</evidence>
<dbReference type="OrthoDB" id="46121at2157"/>
<dbReference type="AlphaFoldDB" id="A0A6N0NV29"/>
<dbReference type="GO" id="GO:0009231">
    <property type="term" value="P:riboflavin biosynthetic process"/>
    <property type="evidence" value="ECO:0007669"/>
    <property type="project" value="TreeGrafter"/>
</dbReference>
<comment type="cofactor">
    <cofactor evidence="1">
        <name>Zn(2+)</name>
        <dbReference type="ChEBI" id="CHEBI:29105"/>
    </cofactor>
</comment>
<evidence type="ECO:0000256" key="1">
    <source>
        <dbReference type="ARBA" id="ARBA00001947"/>
    </source>
</evidence>
<dbReference type="InterPro" id="IPR024087">
    <property type="entry name" value="Creatininase-like_sf"/>
</dbReference>
<protein>
    <submittedName>
        <fullName evidence="5">Creatininase family protein</fullName>
    </submittedName>
</protein>
<keyword evidence="6" id="KW-1185">Reference proteome</keyword>
<evidence type="ECO:0000256" key="4">
    <source>
        <dbReference type="ARBA" id="ARBA00022833"/>
    </source>
</evidence>
<dbReference type="GeneID" id="55640967"/>
<proteinExistence type="predicted"/>
<evidence type="ECO:0000313" key="6">
    <source>
        <dbReference type="Proteomes" id="UP000509301"/>
    </source>
</evidence>
<dbReference type="SUPFAM" id="SSF102215">
    <property type="entry name" value="Creatininase"/>
    <property type="match status" value="1"/>
</dbReference>
<dbReference type="GO" id="GO:0016811">
    <property type="term" value="F:hydrolase activity, acting on carbon-nitrogen (but not peptide) bonds, in linear amides"/>
    <property type="evidence" value="ECO:0007669"/>
    <property type="project" value="TreeGrafter"/>
</dbReference>
<evidence type="ECO:0000313" key="5">
    <source>
        <dbReference type="EMBL" id="QKQ99568.1"/>
    </source>
</evidence>
<keyword evidence="2" id="KW-0479">Metal-binding</keyword>
<name>A0A6N0NV29_9CREN</name>
<dbReference type="InterPro" id="IPR003785">
    <property type="entry name" value="Creatininase/forma_Hydrolase"/>
</dbReference>
<dbReference type="PANTHER" id="PTHR35005">
    <property type="entry name" value="3-DEHYDRO-SCYLLO-INOSOSE HYDROLASE"/>
    <property type="match status" value="1"/>
</dbReference>
<keyword evidence="3" id="KW-0378">Hydrolase</keyword>
<dbReference type="KEGG" id="mten:GWK48_03420"/>
<reference evidence="5 6" key="1">
    <citation type="submission" date="2020-02" db="EMBL/GenBank/DDBJ databases">
        <title>Comparative genome analysis reveals the metabolism and evolution of the thermophilic archaeal genus Metallosphaera.</title>
        <authorList>
            <person name="Jiang C."/>
        </authorList>
    </citation>
    <scope>NUCLEOTIDE SEQUENCE [LARGE SCALE GENOMIC DNA]</scope>
    <source>
        <strain evidence="5 6">Ric-A</strain>
    </source>
</reference>
<sequence length="227" mass="25416">MRLLDITKDQTFPLIGVLPVGSVEQHGPHLPMGTDSIISEMVAKEVERRVKEVLILPTFYFGCSFEHGNLPHVSLDQITFISAITDILTSCKRLGLKGAIIINGHGGNSHLLETVSRRLNFEVRSFKVMVINLTKHRFFREYNDLHAGTIETSIMKFLFPDLVKDELIPREVHFAEGTFETLSSEEGGTNGVVARGKIESKAELGKVIFEEMVNLVISKVQELRNSI</sequence>
<evidence type="ECO:0000256" key="3">
    <source>
        <dbReference type="ARBA" id="ARBA00022801"/>
    </source>
</evidence>
<organism evidence="5 6">
    <name type="scientific">Metallosphaera tengchongensis</name>
    <dbReference type="NCBI Taxonomy" id="1532350"/>
    <lineage>
        <taxon>Archaea</taxon>
        <taxon>Thermoproteota</taxon>
        <taxon>Thermoprotei</taxon>
        <taxon>Sulfolobales</taxon>
        <taxon>Sulfolobaceae</taxon>
        <taxon>Metallosphaera</taxon>
    </lineage>
</organism>
<gene>
    <name evidence="5" type="ORF">GWK48_03420</name>
</gene>
<dbReference type="Proteomes" id="UP000509301">
    <property type="component" value="Chromosome"/>
</dbReference>
<dbReference type="PANTHER" id="PTHR35005:SF1">
    <property type="entry name" value="2-AMINO-5-FORMYLAMINO-6-RIBOSYLAMINOPYRIMIDIN-4(3H)-ONE 5'-MONOPHOSPHATE DEFORMYLASE"/>
    <property type="match status" value="1"/>
</dbReference>
<keyword evidence="4" id="KW-0862">Zinc</keyword>